<evidence type="ECO:0000313" key="2">
    <source>
        <dbReference type="Proteomes" id="UP001251528"/>
    </source>
</evidence>
<evidence type="ECO:0008006" key="3">
    <source>
        <dbReference type="Google" id="ProtNLM"/>
    </source>
</evidence>
<dbReference type="AlphaFoldDB" id="A0AAJ0FV15"/>
<evidence type="ECO:0000313" key="1">
    <source>
        <dbReference type="EMBL" id="KAK2590070.1"/>
    </source>
</evidence>
<organism evidence="1 2">
    <name type="scientific">Conoideocrella luteorostrata</name>
    <dbReference type="NCBI Taxonomy" id="1105319"/>
    <lineage>
        <taxon>Eukaryota</taxon>
        <taxon>Fungi</taxon>
        <taxon>Dikarya</taxon>
        <taxon>Ascomycota</taxon>
        <taxon>Pezizomycotina</taxon>
        <taxon>Sordariomycetes</taxon>
        <taxon>Hypocreomycetidae</taxon>
        <taxon>Hypocreales</taxon>
        <taxon>Clavicipitaceae</taxon>
        <taxon>Conoideocrella</taxon>
    </lineage>
</organism>
<dbReference type="SUPFAM" id="SSF55729">
    <property type="entry name" value="Acyl-CoA N-acyltransferases (Nat)"/>
    <property type="match status" value="1"/>
</dbReference>
<gene>
    <name evidence="1" type="ORF">QQS21_012258</name>
</gene>
<dbReference type="Proteomes" id="UP001251528">
    <property type="component" value="Unassembled WGS sequence"/>
</dbReference>
<comment type="caution">
    <text evidence="1">The sequence shown here is derived from an EMBL/GenBank/DDBJ whole genome shotgun (WGS) entry which is preliminary data.</text>
</comment>
<sequence>RDLNQRHFEIWSRLEGEALHRNFANDAEMSMLVLHPEYWRKGRGSEMVRWGQNLADMDNVRQGVSAAAMGEELYLHLGYELIERISVPGDSDDPEGIRMGIRVYTPRP</sequence>
<keyword evidence="2" id="KW-1185">Reference proteome</keyword>
<feature type="non-terminal residue" evidence="1">
    <location>
        <position position="1"/>
    </location>
</feature>
<dbReference type="Gene3D" id="3.40.630.30">
    <property type="match status" value="1"/>
</dbReference>
<accession>A0AAJ0FV15</accession>
<dbReference type="InterPro" id="IPR016181">
    <property type="entry name" value="Acyl_CoA_acyltransferase"/>
</dbReference>
<proteinExistence type="predicted"/>
<dbReference type="EMBL" id="JASWJB010000494">
    <property type="protein sequence ID" value="KAK2590070.1"/>
    <property type="molecule type" value="Genomic_DNA"/>
</dbReference>
<name>A0AAJ0FV15_9HYPO</name>
<reference evidence="1" key="1">
    <citation type="submission" date="2023-06" db="EMBL/GenBank/DDBJ databases">
        <title>Conoideocrella luteorostrata (Hypocreales: Clavicipitaceae), a potential biocontrol fungus for elongate hemlock scale in United States Christmas tree production areas.</title>
        <authorList>
            <person name="Barrett H."/>
            <person name="Lovett B."/>
            <person name="Macias A.M."/>
            <person name="Stajich J.E."/>
            <person name="Kasson M.T."/>
        </authorList>
    </citation>
    <scope>NUCLEOTIDE SEQUENCE</scope>
    <source>
        <strain evidence="1">ARSEF 14590</strain>
    </source>
</reference>
<protein>
    <recommendedName>
        <fullName evidence="3">N-acetyltransferase domain-containing protein</fullName>
    </recommendedName>
</protein>